<evidence type="ECO:0000313" key="2">
    <source>
        <dbReference type="Proteomes" id="UP000293874"/>
    </source>
</evidence>
<dbReference type="OrthoDB" id="262508at2"/>
<evidence type="ECO:0000313" key="1">
    <source>
        <dbReference type="EMBL" id="RZS71471.1"/>
    </source>
</evidence>
<name>A0A4V2F0V7_9BACT</name>
<dbReference type="Proteomes" id="UP000293874">
    <property type="component" value="Unassembled WGS sequence"/>
</dbReference>
<dbReference type="AlphaFoldDB" id="A0A4V2F0V7"/>
<reference evidence="1 2" key="1">
    <citation type="submission" date="2019-02" db="EMBL/GenBank/DDBJ databases">
        <title>Genomic Encyclopedia of Type Strains, Phase IV (KMG-IV): sequencing the most valuable type-strain genomes for metagenomic binning, comparative biology and taxonomic classification.</title>
        <authorList>
            <person name="Goeker M."/>
        </authorList>
    </citation>
    <scope>NUCLEOTIDE SEQUENCE [LARGE SCALE GENOMIC DNA]</scope>
    <source>
        <strain evidence="1 2">DSM 18116</strain>
    </source>
</reference>
<accession>A0A4V2F0V7</accession>
<gene>
    <name evidence="1" type="ORF">EV199_3374</name>
</gene>
<dbReference type="InterPro" id="IPR043746">
    <property type="entry name" value="DUF5691"/>
</dbReference>
<dbReference type="Pfam" id="PF18944">
    <property type="entry name" value="DUF5691"/>
    <property type="match status" value="1"/>
</dbReference>
<comment type="caution">
    <text evidence="1">The sequence shown here is derived from an EMBL/GenBank/DDBJ whole genome shotgun (WGS) entry which is preliminary data.</text>
</comment>
<sequence length="495" mass="56569">MEHWNQIVTAAMMGTDKSPLSAAGLPDELSGAAGMIIENKSISKEEQFLQLAALLMNFRQSGVSALPDPGIAAEVAPVETLSWCSIQAMQVLKDIVGEDLDTLIHYWLIRCAEKQQLIHPSLIPAMLEQALYNKKWQPLVAACCGKRGEWLSRFNPAWKFSANQTVDDAWQTGTPEQRKQVLREQRASNPQQAITMLQAVWPQEDAGTRQGFLELLDENISETDLPFLELQFTEKSKKVKAEAVRLMLLIPSSSIIKKYENTLKKLVILQKEKTLLGMSSRLKLQYAPTDSIKQEITELALESKSGQPGYSNEEWIYYQLIKAVQPAFWEQYLQQPGEKIIELFQADELGKKMIPALVLSAVANKDKRWGELLFTNAAIVYTEVLPLIPQQKREEYMLQYFEKLPDEMTDMAFQSEKTWSLPLAMKVLTQFATNPYRYQKNMLLKHVMLIPDEVTGMLSSIRPQEDYKGTMWQNTSHFLRRILEYKKEIIQAFNA</sequence>
<proteinExistence type="predicted"/>
<protein>
    <submittedName>
        <fullName evidence="1">Uncharacterized protein</fullName>
    </submittedName>
</protein>
<dbReference type="RefSeq" id="WP_130541972.1">
    <property type="nucleotide sequence ID" value="NZ_CP042431.1"/>
</dbReference>
<organism evidence="1 2">
    <name type="scientific">Pseudobacter ginsenosidimutans</name>
    <dbReference type="NCBI Taxonomy" id="661488"/>
    <lineage>
        <taxon>Bacteria</taxon>
        <taxon>Pseudomonadati</taxon>
        <taxon>Bacteroidota</taxon>
        <taxon>Chitinophagia</taxon>
        <taxon>Chitinophagales</taxon>
        <taxon>Chitinophagaceae</taxon>
        <taxon>Pseudobacter</taxon>
    </lineage>
</organism>
<dbReference type="EMBL" id="SGXA01000002">
    <property type="protein sequence ID" value="RZS71471.1"/>
    <property type="molecule type" value="Genomic_DNA"/>
</dbReference>
<keyword evidence="2" id="KW-1185">Reference proteome</keyword>